<evidence type="ECO:0000256" key="6">
    <source>
        <dbReference type="ARBA" id="ARBA00022801"/>
    </source>
</evidence>
<comment type="caution">
    <text evidence="13">The sequence shown here is derived from an EMBL/GenBank/DDBJ whole genome shotgun (WGS) entry which is preliminary data.</text>
</comment>
<reference evidence="14" key="1">
    <citation type="journal article" date="2019" name="Int. J. Syst. Evol. Microbiol.">
        <title>The Global Catalogue of Microorganisms (GCM) 10K type strain sequencing project: providing services to taxonomists for standard genome sequencing and annotation.</title>
        <authorList>
            <consortium name="The Broad Institute Genomics Platform"/>
            <consortium name="The Broad Institute Genome Sequencing Center for Infectious Disease"/>
            <person name="Wu L."/>
            <person name="Ma J."/>
        </authorList>
    </citation>
    <scope>NUCLEOTIDE SEQUENCE [LARGE SCALE GENOMIC DNA]</scope>
    <source>
        <strain evidence="14">JCM 6886</strain>
    </source>
</reference>
<dbReference type="EMBL" id="BAAADG010000001">
    <property type="protein sequence ID" value="GAA0214357.1"/>
    <property type="molecule type" value="Genomic_DNA"/>
</dbReference>
<dbReference type="InterPro" id="IPR006311">
    <property type="entry name" value="TAT_signal"/>
</dbReference>
<evidence type="ECO:0000256" key="4">
    <source>
        <dbReference type="ARBA" id="ARBA00022723"/>
    </source>
</evidence>
<keyword evidence="6" id="KW-0378">Hydrolase</keyword>
<comment type="pathway">
    <text evidence="2">Cell wall biogenesis; cell wall polysaccharide biosynthesis.</text>
</comment>
<feature type="chain" id="PRO_5046059942" description="Murein endopeptidase K" evidence="12">
    <location>
        <begin position="27"/>
        <end position="180"/>
    </location>
</feature>
<evidence type="ECO:0000256" key="9">
    <source>
        <dbReference type="ARBA" id="ARBA00023316"/>
    </source>
</evidence>
<dbReference type="CDD" id="cd14844">
    <property type="entry name" value="Zn-DD-carboxypeptidase_like"/>
    <property type="match status" value="1"/>
</dbReference>
<evidence type="ECO:0000256" key="11">
    <source>
        <dbReference type="ARBA" id="ARBA00093666"/>
    </source>
</evidence>
<feature type="signal peptide" evidence="12">
    <location>
        <begin position="1"/>
        <end position="26"/>
    </location>
</feature>
<keyword evidence="8" id="KW-0482">Metalloprotease</keyword>
<evidence type="ECO:0000256" key="10">
    <source>
        <dbReference type="ARBA" id="ARBA00093448"/>
    </source>
</evidence>
<comment type="cofactor">
    <cofactor evidence="1">
        <name>Zn(2+)</name>
        <dbReference type="ChEBI" id="CHEBI:29105"/>
    </cofactor>
</comment>
<evidence type="ECO:0000256" key="12">
    <source>
        <dbReference type="SAM" id="SignalP"/>
    </source>
</evidence>
<evidence type="ECO:0000313" key="13">
    <source>
        <dbReference type="EMBL" id="GAA0214357.1"/>
    </source>
</evidence>
<dbReference type="SUPFAM" id="SSF55166">
    <property type="entry name" value="Hedgehog/DD-peptidase"/>
    <property type="match status" value="1"/>
</dbReference>
<sequence length="180" mass="20506">MQTSRRQFLQWGLTSTLLLTTPLALAENLKQPPRHIAFDNLHTGEKMKVTYWEAGFYKTDALKQINHILRDHRTDEQMPIDRHLIDLLNLLHTELGSKSPFQIISGYRSSQTNSMLRKTSDGVAKKSLHMVGKAIDVRLADIELSRLREAALTLNAGGVGYYPKSNFVHLDTGRPRQWQG</sequence>
<gene>
    <name evidence="13" type="ORF">GCM10008964_02370</name>
</gene>
<keyword evidence="4" id="KW-0479">Metal-binding</keyword>
<comment type="similarity">
    <text evidence="10">Belongs to the peptidase M15 family.</text>
</comment>
<evidence type="ECO:0000256" key="2">
    <source>
        <dbReference type="ARBA" id="ARBA00004776"/>
    </source>
</evidence>
<keyword evidence="3" id="KW-0645">Protease</keyword>
<evidence type="ECO:0000256" key="3">
    <source>
        <dbReference type="ARBA" id="ARBA00022670"/>
    </source>
</evidence>
<evidence type="ECO:0000256" key="7">
    <source>
        <dbReference type="ARBA" id="ARBA00022833"/>
    </source>
</evidence>
<evidence type="ECO:0000256" key="1">
    <source>
        <dbReference type="ARBA" id="ARBA00001947"/>
    </source>
</evidence>
<dbReference type="PANTHER" id="PTHR37425">
    <property type="match status" value="1"/>
</dbReference>
<keyword evidence="14" id="KW-1185">Reference proteome</keyword>
<protein>
    <recommendedName>
        <fullName evidence="11">Murein endopeptidase K</fullName>
    </recommendedName>
</protein>
<dbReference type="PROSITE" id="PS51318">
    <property type="entry name" value="TAT"/>
    <property type="match status" value="1"/>
</dbReference>
<accession>A0ABP3CTK5</accession>
<dbReference type="Proteomes" id="UP001501476">
    <property type="component" value="Unassembled WGS sequence"/>
</dbReference>
<dbReference type="InterPro" id="IPR010275">
    <property type="entry name" value="MepK"/>
</dbReference>
<keyword evidence="5 12" id="KW-0732">Signal</keyword>
<keyword evidence="7" id="KW-0862">Zinc</keyword>
<evidence type="ECO:0000313" key="14">
    <source>
        <dbReference type="Proteomes" id="UP001501476"/>
    </source>
</evidence>
<dbReference type="Gene3D" id="3.30.1380.10">
    <property type="match status" value="1"/>
</dbReference>
<evidence type="ECO:0000256" key="5">
    <source>
        <dbReference type="ARBA" id="ARBA00022729"/>
    </source>
</evidence>
<dbReference type="PANTHER" id="PTHR37425:SF1">
    <property type="entry name" value="OUTER MEMBRANE PROTEIN"/>
    <property type="match status" value="1"/>
</dbReference>
<evidence type="ECO:0000256" key="8">
    <source>
        <dbReference type="ARBA" id="ARBA00023049"/>
    </source>
</evidence>
<proteinExistence type="inferred from homology"/>
<name>A0ABP3CTK5_9GAMM</name>
<keyword evidence="9" id="KW-0961">Cell wall biogenesis/degradation</keyword>
<organism evidence="13 14">
    <name type="scientific">Methylophaga marina</name>
    <dbReference type="NCBI Taxonomy" id="45495"/>
    <lineage>
        <taxon>Bacteria</taxon>
        <taxon>Pseudomonadati</taxon>
        <taxon>Pseudomonadota</taxon>
        <taxon>Gammaproteobacteria</taxon>
        <taxon>Thiotrichales</taxon>
        <taxon>Piscirickettsiaceae</taxon>
        <taxon>Methylophaga</taxon>
    </lineage>
</organism>
<dbReference type="Pfam" id="PF05951">
    <property type="entry name" value="Peptidase_M15_2"/>
    <property type="match status" value="1"/>
</dbReference>
<dbReference type="InterPro" id="IPR009045">
    <property type="entry name" value="Zn_M74/Hedgehog-like"/>
</dbReference>
<dbReference type="RefSeq" id="WP_286305306.1">
    <property type="nucleotide sequence ID" value="NZ_AP027741.1"/>
</dbReference>